<comment type="caution">
    <text evidence="1">The sequence shown here is derived from an EMBL/GenBank/DDBJ whole genome shotgun (WGS) entry which is preliminary data.</text>
</comment>
<reference evidence="1" key="1">
    <citation type="submission" date="2019-01" db="EMBL/GenBank/DDBJ databases">
        <authorList>
            <person name="Ashton P.M."/>
            <person name="Dallman T."/>
            <person name="Nair S."/>
            <person name="De Pinna E."/>
            <person name="Peters T."/>
            <person name="Grant K."/>
        </authorList>
    </citation>
    <scope>NUCLEOTIDE SEQUENCE</scope>
    <source>
        <strain evidence="2">271153</strain>
        <strain evidence="1">500372</strain>
    </source>
</reference>
<dbReference type="AlphaFoldDB" id="A0A5X8Y1S3"/>
<dbReference type="Pfam" id="PF05766">
    <property type="entry name" value="NinG"/>
    <property type="match status" value="1"/>
</dbReference>
<evidence type="ECO:0000313" key="2">
    <source>
        <dbReference type="EMBL" id="ECB7109835.1"/>
    </source>
</evidence>
<sequence>MKPRKPKVCKVCGDEFVPRFRSTQKVCGPLCAVVHARREQEKKKAKEEADKLKMRRKAVKPRSYWINMAQKAVNEYIRERDRYKPCVSCGTYTTSQWDAGHYRTTAAAPQLRFDERNIQKQCIRCNQHLSGNLVPYRVELIKRIGLSAVEELENNHFRHRWTVEECMFIRDIFRIKLKELRNSREAA</sequence>
<dbReference type="EMBL" id="AAHYLK010000077">
    <property type="protein sequence ID" value="ECB7109835.1"/>
    <property type="molecule type" value="Genomic_DNA"/>
</dbReference>
<protein>
    <submittedName>
        <fullName evidence="1">Recombination protein NinG</fullName>
    </submittedName>
</protein>
<organism evidence="1">
    <name type="scientific">Salmonella newport</name>
    <dbReference type="NCBI Taxonomy" id="108619"/>
    <lineage>
        <taxon>Bacteria</taxon>
        <taxon>Pseudomonadati</taxon>
        <taxon>Pseudomonadota</taxon>
        <taxon>Gammaproteobacteria</taxon>
        <taxon>Enterobacterales</taxon>
        <taxon>Enterobacteriaceae</taxon>
        <taxon>Salmonella</taxon>
    </lineage>
</organism>
<evidence type="ECO:0000313" key="1">
    <source>
        <dbReference type="EMBL" id="ECB1915724.1"/>
    </source>
</evidence>
<gene>
    <name evidence="2" type="ORF">E1A34_28125</name>
    <name evidence="1" type="ORF">EVG73_25715</name>
</gene>
<proteinExistence type="predicted"/>
<dbReference type="InterPro" id="IPR008713">
    <property type="entry name" value="Phage_lambda_NinG"/>
</dbReference>
<accession>A0A5X8Y1S3</accession>
<name>A0A5X8Y1S3_SALNE</name>
<dbReference type="Proteomes" id="UP000839827">
    <property type="component" value="Unassembled WGS sequence"/>
</dbReference>
<dbReference type="EMBL" id="AAHWTY010000134">
    <property type="protein sequence ID" value="ECB1915724.1"/>
    <property type="molecule type" value="Genomic_DNA"/>
</dbReference>